<comment type="similarity">
    <text evidence="1">Belongs to the site-specific recombinase resolvase family.</text>
</comment>
<dbReference type="PANTHER" id="PTHR30461">
    <property type="entry name" value="DNA-INVERTASE FROM LAMBDOID PROPHAGE"/>
    <property type="match status" value="1"/>
</dbReference>
<comment type="caution">
    <text evidence="3">The sequence shown here is derived from an EMBL/GenBank/DDBJ whole genome shotgun (WGS) entry which is preliminary data.</text>
</comment>
<gene>
    <name evidence="3" type="ORF">JOC48_002624</name>
</gene>
<sequence length="221" mass="25398">MDAIIYCRVSTAKHEQASSLQRQKEELIELAAQSQLNIVEVIEERQSGYQVDREGVFQMLDYFSSGKANCLLIQDETRLGRGNTKTALLHQLFKLNITIFTLSHQGQLQVSESDSMVLQIVSVVEEYQRKIHNLKIKRGMKKAIEKGYNPSNNLSRIDQASGRERIDFPIKEVVRLRNNNLTFAEISSTLKGLGYNISRATVHRRYKEFISLENDKNNHIE</sequence>
<protein>
    <submittedName>
        <fullName evidence="3">DNA invertase Pin-like site-specific DNA recombinase</fullName>
    </submittedName>
</protein>
<evidence type="ECO:0000313" key="4">
    <source>
        <dbReference type="Proteomes" id="UP001296943"/>
    </source>
</evidence>
<dbReference type="InterPro" id="IPR006119">
    <property type="entry name" value="Resolv_N"/>
</dbReference>
<name>A0ABS2N1W0_9BACI</name>
<dbReference type="Proteomes" id="UP001296943">
    <property type="component" value="Unassembled WGS sequence"/>
</dbReference>
<feature type="domain" description="Resolvase/invertase-type recombinase catalytic" evidence="2">
    <location>
        <begin position="2"/>
        <end position="147"/>
    </location>
</feature>
<dbReference type="EMBL" id="JAFBDR010000014">
    <property type="protein sequence ID" value="MBM7572121.1"/>
    <property type="molecule type" value="Genomic_DNA"/>
</dbReference>
<dbReference type="InterPro" id="IPR050639">
    <property type="entry name" value="SSR_resolvase"/>
</dbReference>
<dbReference type="Gene3D" id="3.40.50.1390">
    <property type="entry name" value="Resolvase, N-terminal catalytic domain"/>
    <property type="match status" value="1"/>
</dbReference>
<organism evidence="3 4">
    <name type="scientific">Aquibacillus albus</name>
    <dbReference type="NCBI Taxonomy" id="1168171"/>
    <lineage>
        <taxon>Bacteria</taxon>
        <taxon>Bacillati</taxon>
        <taxon>Bacillota</taxon>
        <taxon>Bacilli</taxon>
        <taxon>Bacillales</taxon>
        <taxon>Bacillaceae</taxon>
        <taxon>Aquibacillus</taxon>
    </lineage>
</organism>
<dbReference type="PROSITE" id="PS51736">
    <property type="entry name" value="RECOMBINASES_3"/>
    <property type="match status" value="1"/>
</dbReference>
<proteinExistence type="inferred from homology"/>
<accession>A0ABS2N1W0</accession>
<reference evidence="3 4" key="1">
    <citation type="submission" date="2021-01" db="EMBL/GenBank/DDBJ databases">
        <title>Genomic Encyclopedia of Type Strains, Phase IV (KMG-IV): sequencing the most valuable type-strain genomes for metagenomic binning, comparative biology and taxonomic classification.</title>
        <authorList>
            <person name="Goeker M."/>
        </authorList>
    </citation>
    <scope>NUCLEOTIDE SEQUENCE [LARGE SCALE GENOMIC DNA]</scope>
    <source>
        <strain evidence="3 4">DSM 23711</strain>
    </source>
</reference>
<dbReference type="SUPFAM" id="SSF53041">
    <property type="entry name" value="Resolvase-like"/>
    <property type="match status" value="1"/>
</dbReference>
<keyword evidence="4" id="KW-1185">Reference proteome</keyword>
<evidence type="ECO:0000313" key="3">
    <source>
        <dbReference type="EMBL" id="MBM7572121.1"/>
    </source>
</evidence>
<dbReference type="InterPro" id="IPR036162">
    <property type="entry name" value="Resolvase-like_N_sf"/>
</dbReference>
<dbReference type="RefSeq" id="WP_204500281.1">
    <property type="nucleotide sequence ID" value="NZ_JAFBDR010000014.1"/>
</dbReference>
<dbReference type="SMART" id="SM00857">
    <property type="entry name" value="Resolvase"/>
    <property type="match status" value="1"/>
</dbReference>
<dbReference type="PANTHER" id="PTHR30461:SF26">
    <property type="entry name" value="RESOLVASE HOMOLOG YNEB"/>
    <property type="match status" value="1"/>
</dbReference>
<evidence type="ECO:0000259" key="2">
    <source>
        <dbReference type="PROSITE" id="PS51736"/>
    </source>
</evidence>
<evidence type="ECO:0000256" key="1">
    <source>
        <dbReference type="ARBA" id="ARBA00009913"/>
    </source>
</evidence>
<dbReference type="CDD" id="cd00338">
    <property type="entry name" value="Ser_Recombinase"/>
    <property type="match status" value="1"/>
</dbReference>
<dbReference type="Pfam" id="PF00239">
    <property type="entry name" value="Resolvase"/>
    <property type="match status" value="1"/>
</dbReference>